<gene>
    <name evidence="1" type="ORF">H744_2c2230</name>
</gene>
<protein>
    <submittedName>
        <fullName evidence="1">Uncharacterized protein</fullName>
    </submittedName>
</protein>
<dbReference type="PATRIC" id="fig|658445.3.peg.4218"/>
<organism evidence="1 2">
    <name type="scientific">Photobacterium gaetbulicola Gung47</name>
    <dbReference type="NCBI Taxonomy" id="658445"/>
    <lineage>
        <taxon>Bacteria</taxon>
        <taxon>Pseudomonadati</taxon>
        <taxon>Pseudomonadota</taxon>
        <taxon>Gammaproteobacteria</taxon>
        <taxon>Vibrionales</taxon>
        <taxon>Vibrionaceae</taxon>
        <taxon>Photobacterium</taxon>
    </lineage>
</organism>
<evidence type="ECO:0000313" key="2">
    <source>
        <dbReference type="Proteomes" id="UP000032303"/>
    </source>
</evidence>
<dbReference type="EMBL" id="CP005974">
    <property type="protein sequence ID" value="AJR08893.1"/>
    <property type="molecule type" value="Genomic_DNA"/>
</dbReference>
<keyword evidence="2" id="KW-1185">Reference proteome</keyword>
<sequence>MYFLLAGTFHSTASHSEQKEADTLNTKSVYPNSLGTPVVFCAADQKFKHDLPGMFAILAETIQHVS</sequence>
<dbReference type="KEGG" id="pgb:H744_2c2230"/>
<accession>A0A0C5WP26</accession>
<dbReference type="HOGENOM" id="CLU_2827411_0_0_6"/>
<proteinExistence type="predicted"/>
<dbReference type="AlphaFoldDB" id="A0A0C5WP26"/>
<dbReference type="STRING" id="658445.H744_2c2230"/>
<evidence type="ECO:0000313" key="1">
    <source>
        <dbReference type="EMBL" id="AJR08893.1"/>
    </source>
</evidence>
<name>A0A0C5WP26_9GAMM</name>
<dbReference type="Proteomes" id="UP000032303">
    <property type="component" value="Chromosome 2"/>
</dbReference>
<reference evidence="1 2" key="1">
    <citation type="submission" date="2013-05" db="EMBL/GenBank/DDBJ databases">
        <title>Complete genome sequence of the lipase-producing bacterium Photobacterium gaetbulicola Gung47.</title>
        <authorList>
            <person name="Kim Y.-O."/>
        </authorList>
    </citation>
    <scope>NUCLEOTIDE SEQUENCE [LARGE SCALE GENOMIC DNA]</scope>
    <source>
        <strain evidence="1 2">Gung47</strain>
    </source>
</reference>